<feature type="region of interest" description="Disordered" evidence="1">
    <location>
        <begin position="543"/>
        <end position="570"/>
    </location>
</feature>
<evidence type="ECO:0000313" key="5">
    <source>
        <dbReference type="Proteomes" id="UP000193986"/>
    </source>
</evidence>
<dbReference type="AlphaFoldDB" id="A0A1Y2BBE0"/>
<dbReference type="InterPro" id="IPR006680">
    <property type="entry name" value="Amidohydro-rel"/>
</dbReference>
<dbReference type="SUPFAM" id="SSF51338">
    <property type="entry name" value="Composite domain of metallo-dependent hydrolases"/>
    <property type="match status" value="1"/>
</dbReference>
<dbReference type="InterPro" id="IPR050138">
    <property type="entry name" value="DHOase/Allantoinase_Hydrolase"/>
</dbReference>
<dbReference type="Gene3D" id="3.20.20.140">
    <property type="entry name" value="Metal-dependent hydrolases"/>
    <property type="match status" value="2"/>
</dbReference>
<dbReference type="PANTHER" id="PTHR43668:SF5">
    <property type="entry name" value="AMIDOHYDROLASE 3 DOMAIN-CONTAINING PROTEIN"/>
    <property type="match status" value="1"/>
</dbReference>
<keyword evidence="5" id="KW-1185">Reference proteome</keyword>
<reference evidence="4 5" key="1">
    <citation type="submission" date="2016-07" db="EMBL/GenBank/DDBJ databases">
        <title>Pervasive Adenine N6-methylation of Active Genes in Fungi.</title>
        <authorList>
            <consortium name="DOE Joint Genome Institute"/>
            <person name="Mondo S.J."/>
            <person name="Dannebaum R.O."/>
            <person name="Kuo R.C."/>
            <person name="Labutti K."/>
            <person name="Haridas S."/>
            <person name="Kuo A."/>
            <person name="Salamov A."/>
            <person name="Ahrendt S.R."/>
            <person name="Lipzen A."/>
            <person name="Sullivan W."/>
            <person name="Andreopoulos W.B."/>
            <person name="Clum A."/>
            <person name="Lindquist E."/>
            <person name="Daum C."/>
            <person name="Ramamoorthy G.K."/>
            <person name="Gryganskyi A."/>
            <person name="Culley D."/>
            <person name="Magnuson J.K."/>
            <person name="James T.Y."/>
            <person name="O'Malley M.A."/>
            <person name="Stajich J.E."/>
            <person name="Spatafora J.W."/>
            <person name="Visel A."/>
            <person name="Grigoriev I.V."/>
        </authorList>
    </citation>
    <scope>NUCLEOTIDE SEQUENCE [LARGE SCALE GENOMIC DNA]</scope>
    <source>
        <strain evidence="4 5">68-887.2</strain>
    </source>
</reference>
<feature type="transmembrane region" description="Helical" evidence="2">
    <location>
        <begin position="46"/>
        <end position="63"/>
    </location>
</feature>
<dbReference type="InterPro" id="IPR011059">
    <property type="entry name" value="Metal-dep_hydrolase_composite"/>
</dbReference>
<name>A0A1Y2BBE0_9TREE</name>
<gene>
    <name evidence="4" type="ORF">BCR39DRAFT_479328</name>
</gene>
<keyword evidence="2" id="KW-0472">Membrane</keyword>
<evidence type="ECO:0000256" key="2">
    <source>
        <dbReference type="SAM" id="Phobius"/>
    </source>
</evidence>
<comment type="caution">
    <text evidence="4">The sequence shown here is derived from an EMBL/GenBank/DDBJ whole genome shotgun (WGS) entry which is preliminary data.</text>
</comment>
<sequence>MGIYTRIGSIKGVEESRLASPVEDVESAGLKDHPRRATRSAVIRERLLIGGFAALLYLVWAWTEFPFPSPKPVPKFVADGIKQCDIIAHGPPKKVHFTKDRLVSDRYVPGTGAVWLKNATLWTGENDGEEILRGADVLLDGGVIRRIGHSSDIRELLVTSGNVQEVELNGAWVTPGIVDLHSHQGDSAIPSLNGYDDGNSLKGSVQPWLRSLDGFNTHDQSFNLSIAGGITTSLVLPGSANAIGGQAFVFKARATYENTPSSMQVEPPYRKVAHTNGSIGGWVREPDHWRHIKHACGENPARVYGQTRMDDAWDFRKAYAKGRELKEKQDRWCASPSTQTEPFPLDLEWEALADVIRGNVKVNTHCYEATDLDSFVRVSNEFEFAVAGFHHAHETYLVPDLLKSAYGPEPPAVALFALFARYKEEAYRGSEFAPRILADAGLNVVMKSDHPEPISSRFLIFEAAQAHHYGLNFSQALGSVTTHPAHAMGMDHRLGFLREGYDADVVVWDSFPLTLGATPRQTYIDGIPQIVNPHVVDKPVEAQQVTQSGDYDREAREAVQSRGDPDLHPHESVDDVVFVNVAQLYLSGSVAEQAAGSKVVVRGGKVVCTGECEQDVDKDMPVVDLKGGSLTRGLISVGSPLGLAGIDMEEVTSDGDAYDVTSVAADVLDGILVNAADGISFDYKNQLLAYRHGVTSAVAFPTSSSVIAGISVHYSTSALHPLESGAILNDDGALFIKLDNEDMSVSTKLAVLRRLLLGKAEQDTEVGEVLQKVASGEKPVVVVTDKADVMAGLVRLKRKVAPKMKISLLGALESWLIADDLAKEDIGVIVTPPRGQPLTWSSRRHLPGPPLTSQSLPAYLASRGVRVAIGTDWAWKAPQTRLEAAWIYANNPEVFDKFSALSLATGNLRTLLGLSDDSADDWVAWEGDVFSIQGRVRAVKAPSRARVDLF</sequence>
<feature type="compositionally biased region" description="Basic and acidic residues" evidence="1">
    <location>
        <begin position="550"/>
        <end position="570"/>
    </location>
</feature>
<dbReference type="Proteomes" id="UP000193986">
    <property type="component" value="Unassembled WGS sequence"/>
</dbReference>
<evidence type="ECO:0000259" key="3">
    <source>
        <dbReference type="Pfam" id="PF01979"/>
    </source>
</evidence>
<accession>A0A1Y2BBE0</accession>
<dbReference type="InterPro" id="IPR032466">
    <property type="entry name" value="Metal_Hydrolase"/>
</dbReference>
<dbReference type="OrthoDB" id="10258955at2759"/>
<evidence type="ECO:0000313" key="4">
    <source>
        <dbReference type="EMBL" id="ORY32152.1"/>
    </source>
</evidence>
<dbReference type="Pfam" id="PF01979">
    <property type="entry name" value="Amidohydro_1"/>
    <property type="match status" value="1"/>
</dbReference>
<dbReference type="GO" id="GO:0006145">
    <property type="term" value="P:purine nucleobase catabolic process"/>
    <property type="evidence" value="ECO:0007669"/>
    <property type="project" value="TreeGrafter"/>
</dbReference>
<feature type="domain" description="Amidohydrolase-related" evidence="3">
    <location>
        <begin position="433"/>
        <end position="522"/>
    </location>
</feature>
<dbReference type="EMBL" id="MCFC01000011">
    <property type="protein sequence ID" value="ORY32152.1"/>
    <property type="molecule type" value="Genomic_DNA"/>
</dbReference>
<dbReference type="InParanoid" id="A0A1Y2BBE0"/>
<keyword evidence="2" id="KW-0812">Transmembrane</keyword>
<proteinExistence type="predicted"/>
<keyword evidence="2" id="KW-1133">Transmembrane helix</keyword>
<evidence type="ECO:0000256" key="1">
    <source>
        <dbReference type="SAM" id="MobiDB-lite"/>
    </source>
</evidence>
<dbReference type="PANTHER" id="PTHR43668">
    <property type="entry name" value="ALLANTOINASE"/>
    <property type="match status" value="1"/>
</dbReference>
<dbReference type="SUPFAM" id="SSF51556">
    <property type="entry name" value="Metallo-dependent hydrolases"/>
    <property type="match status" value="1"/>
</dbReference>
<dbReference type="GO" id="GO:0005737">
    <property type="term" value="C:cytoplasm"/>
    <property type="evidence" value="ECO:0007669"/>
    <property type="project" value="TreeGrafter"/>
</dbReference>
<organism evidence="4 5">
    <name type="scientific">Naematelia encephala</name>
    <dbReference type="NCBI Taxonomy" id="71784"/>
    <lineage>
        <taxon>Eukaryota</taxon>
        <taxon>Fungi</taxon>
        <taxon>Dikarya</taxon>
        <taxon>Basidiomycota</taxon>
        <taxon>Agaricomycotina</taxon>
        <taxon>Tremellomycetes</taxon>
        <taxon>Tremellales</taxon>
        <taxon>Naemateliaceae</taxon>
        <taxon>Naematelia</taxon>
    </lineage>
</organism>
<dbReference type="GO" id="GO:0004038">
    <property type="term" value="F:allantoinase activity"/>
    <property type="evidence" value="ECO:0007669"/>
    <property type="project" value="TreeGrafter"/>
</dbReference>
<protein>
    <recommendedName>
        <fullName evidence="3">Amidohydrolase-related domain-containing protein</fullName>
    </recommendedName>
</protein>